<proteinExistence type="predicted"/>
<reference evidence="1 2" key="1">
    <citation type="submission" date="2013-02" db="EMBL/GenBank/DDBJ databases">
        <authorList>
            <person name="Harkins D.M."/>
            <person name="Durkin A.S."/>
            <person name="Brinkac L.M."/>
            <person name="Haft D.H."/>
            <person name="Selengut J.D."/>
            <person name="Sanka R."/>
            <person name="DePew J."/>
            <person name="Purushe J."/>
            <person name="Tulsiani S.M."/>
            <person name="Graham G.C."/>
            <person name="Burns M.-A."/>
            <person name="Dohnt M.F."/>
            <person name="Smythe L.D."/>
            <person name="McKay D.B."/>
            <person name="Craig S.B."/>
            <person name="Vinetz J.M."/>
            <person name="Sutton G.G."/>
            <person name="Nierman W.C."/>
            <person name="Fouts D.E."/>
        </authorList>
    </citation>
    <scope>NUCLEOTIDE SEQUENCE [LARGE SCALE GENOMIC DNA]</scope>
    <source>
        <strain evidence="1 2">LT2050</strain>
    </source>
</reference>
<comment type="caution">
    <text evidence="1">The sequence shown here is derived from an EMBL/GenBank/DDBJ whole genome shotgun (WGS) entry which is preliminary data.</text>
</comment>
<evidence type="ECO:0000313" key="2">
    <source>
        <dbReference type="Proteomes" id="UP000011778"/>
    </source>
</evidence>
<dbReference type="NCBIfam" id="NF038097">
    <property type="entry name" value="KCGN_DNA_rpt"/>
    <property type="match status" value="2"/>
</dbReference>
<dbReference type="EMBL" id="AFMD02000159">
    <property type="protein sequence ID" value="EMG22964.1"/>
    <property type="molecule type" value="Genomic_DNA"/>
</dbReference>
<protein>
    <submittedName>
        <fullName evidence="1">Uncharacterized protein</fullName>
    </submittedName>
</protein>
<evidence type="ECO:0000313" key="1">
    <source>
        <dbReference type="EMBL" id="EMG22964.1"/>
    </source>
</evidence>
<dbReference type="AlphaFoldDB" id="M3HF59"/>
<accession>M3HF59</accession>
<dbReference type="Proteomes" id="UP000011778">
    <property type="component" value="Unassembled WGS sequence"/>
</dbReference>
<name>M3HF59_LEPIT</name>
<organism evidence="1 2">
    <name type="scientific">Leptospira interrogans serovar Copenhageni str. LT2050</name>
    <dbReference type="NCBI Taxonomy" id="1001598"/>
    <lineage>
        <taxon>Bacteria</taxon>
        <taxon>Pseudomonadati</taxon>
        <taxon>Spirochaetota</taxon>
        <taxon>Spirochaetia</taxon>
        <taxon>Leptospirales</taxon>
        <taxon>Leptospiraceae</taxon>
        <taxon>Leptospira</taxon>
    </lineage>
</organism>
<gene>
    <name evidence="1" type="ORF">LEP1GSC150_3867</name>
</gene>
<sequence length="106" mass="12770">MGTVGTITNQSFTVKLSKCGNYYKSKFYSQTFKMWELLQIEVLQLNFQNVGTITNRSFTVKLSKCGNYYKSKFYSQTFKMWELYKSKFYNQTFKMWELLQIMDFTK</sequence>
<dbReference type="AntiFam" id="ANF00051">
    <property type="entry name" value="Translation of DNA tandem repeat"/>
</dbReference>